<dbReference type="GO" id="GO:0032259">
    <property type="term" value="P:methylation"/>
    <property type="evidence" value="ECO:0007669"/>
    <property type="project" value="UniProtKB-KW"/>
</dbReference>
<accession>A0ABW9GIM5</accession>
<evidence type="ECO:0000313" key="10">
    <source>
        <dbReference type="Proteomes" id="UP001630303"/>
    </source>
</evidence>
<feature type="compositionally biased region" description="Low complexity" evidence="8">
    <location>
        <begin position="147"/>
        <end position="159"/>
    </location>
</feature>
<comment type="caution">
    <text evidence="9">The sequence shown here is derived from an EMBL/GenBank/DDBJ whole genome shotgun (WGS) entry which is preliminary data.</text>
</comment>
<feature type="compositionally biased region" description="Basic and acidic residues" evidence="8">
    <location>
        <begin position="245"/>
        <end position="256"/>
    </location>
</feature>
<evidence type="ECO:0000256" key="5">
    <source>
        <dbReference type="ARBA" id="ARBA00022747"/>
    </source>
</evidence>
<keyword evidence="4 6" id="KW-0949">S-adenosyl-L-methionine</keyword>
<organism evidence="9 10">
    <name type="scientific">Microbacterium mcarthurae</name>
    <dbReference type="NCBI Taxonomy" id="3035918"/>
    <lineage>
        <taxon>Bacteria</taxon>
        <taxon>Bacillati</taxon>
        <taxon>Actinomycetota</taxon>
        <taxon>Actinomycetes</taxon>
        <taxon>Micrococcales</taxon>
        <taxon>Microbacteriaceae</taxon>
        <taxon>Microbacterium</taxon>
    </lineage>
</organism>
<dbReference type="InterPro" id="IPR029063">
    <property type="entry name" value="SAM-dependent_MTases_sf"/>
</dbReference>
<dbReference type="Gene3D" id="3.40.50.150">
    <property type="entry name" value="Vaccinia Virus protein VP39"/>
    <property type="match status" value="1"/>
</dbReference>
<evidence type="ECO:0000256" key="4">
    <source>
        <dbReference type="ARBA" id="ARBA00022691"/>
    </source>
</evidence>
<feature type="region of interest" description="Disordered" evidence="8">
    <location>
        <begin position="227"/>
        <end position="258"/>
    </location>
</feature>
<dbReference type="PANTHER" id="PTHR10629:SF52">
    <property type="entry name" value="DNA (CYTOSINE-5)-METHYLTRANSFERASE 1"/>
    <property type="match status" value="1"/>
</dbReference>
<dbReference type="InterPro" id="IPR001525">
    <property type="entry name" value="C5_MeTfrase"/>
</dbReference>
<dbReference type="NCBIfam" id="TIGR00675">
    <property type="entry name" value="dcm"/>
    <property type="match status" value="1"/>
</dbReference>
<feature type="region of interest" description="Disordered" evidence="8">
    <location>
        <begin position="138"/>
        <end position="159"/>
    </location>
</feature>
<dbReference type="Proteomes" id="UP001630303">
    <property type="component" value="Unassembled WGS sequence"/>
</dbReference>
<dbReference type="GO" id="GO:0003886">
    <property type="term" value="F:DNA (cytosine-5-)-methyltransferase activity"/>
    <property type="evidence" value="ECO:0007669"/>
    <property type="project" value="UniProtKB-EC"/>
</dbReference>
<dbReference type="Pfam" id="PF00145">
    <property type="entry name" value="DNA_methylase"/>
    <property type="match status" value="1"/>
</dbReference>
<evidence type="ECO:0000256" key="2">
    <source>
        <dbReference type="ARBA" id="ARBA00022603"/>
    </source>
</evidence>
<evidence type="ECO:0000256" key="8">
    <source>
        <dbReference type="SAM" id="MobiDB-lite"/>
    </source>
</evidence>
<keyword evidence="3 6" id="KW-0808">Transferase</keyword>
<gene>
    <name evidence="9" type="primary">dcm</name>
    <name evidence="9" type="ORF">P5G46_14120</name>
</gene>
<proteinExistence type="inferred from homology"/>
<evidence type="ECO:0000256" key="3">
    <source>
        <dbReference type="ARBA" id="ARBA00022679"/>
    </source>
</evidence>
<keyword evidence="5" id="KW-0680">Restriction system</keyword>
<evidence type="ECO:0000256" key="1">
    <source>
        <dbReference type="ARBA" id="ARBA00011975"/>
    </source>
</evidence>
<keyword evidence="10" id="KW-1185">Reference proteome</keyword>
<dbReference type="PROSITE" id="PS51679">
    <property type="entry name" value="SAM_MT_C5"/>
    <property type="match status" value="1"/>
</dbReference>
<reference evidence="9 10" key="1">
    <citation type="submission" date="2023-03" db="EMBL/GenBank/DDBJ databases">
        <title>MT1 and MT2 Draft Genomes of Novel Species.</title>
        <authorList>
            <person name="Venkateswaran K."/>
        </authorList>
    </citation>
    <scope>NUCLEOTIDE SEQUENCE [LARGE SCALE GENOMIC DNA]</scope>
    <source>
        <strain evidence="9 10">IF8SW-P5</strain>
    </source>
</reference>
<evidence type="ECO:0000256" key="6">
    <source>
        <dbReference type="PROSITE-ProRule" id="PRU01016"/>
    </source>
</evidence>
<protein>
    <recommendedName>
        <fullName evidence="1">DNA (cytosine-5-)-methyltransferase</fullName>
        <ecNumber evidence="1">2.1.1.37</ecNumber>
    </recommendedName>
</protein>
<dbReference type="EC" id="2.1.1.37" evidence="1"/>
<sequence>MHDHTPSGDRRLRVGSLFSGYGGLDLAVEHVFDAETIWFSEINEPVARVFAHHWPDAPNLGDVTTIDWRDVPPVDILCGGFPCQDVSTVGKQAGLAPGTRSGLWSHMAAAIDALQPEFVVIENVRGLLSAPAVRNLPEGATDARSNPATAPPASDASATLREMEPDPWHLGDDAARPLRAFGAVAGDLADLRRDARWIGLPASSTGAPHQRFRVFVLAHRPVPDPAGLGLLPRRREPGTGAIPSGHDRAKPSDHRPRPTRTAWLADAERRLGDPVVADRGHLHRWGHYAPAIARWEHITGRPAPAPALLSEAKGPRPAPEFVEWLMGLEPGWVTNPDHGLTDNQQLAALGNGVLPLQAVQALDTMWR</sequence>
<evidence type="ECO:0000256" key="7">
    <source>
        <dbReference type="RuleBase" id="RU000416"/>
    </source>
</evidence>
<evidence type="ECO:0000313" key="9">
    <source>
        <dbReference type="EMBL" id="MFM2721652.1"/>
    </source>
</evidence>
<dbReference type="PANTHER" id="PTHR10629">
    <property type="entry name" value="CYTOSINE-SPECIFIC METHYLTRANSFERASE"/>
    <property type="match status" value="1"/>
</dbReference>
<keyword evidence="2 6" id="KW-0489">Methyltransferase</keyword>
<dbReference type="EMBL" id="JAROCE010000005">
    <property type="protein sequence ID" value="MFM2721652.1"/>
    <property type="molecule type" value="Genomic_DNA"/>
</dbReference>
<dbReference type="SUPFAM" id="SSF53335">
    <property type="entry name" value="S-adenosyl-L-methionine-dependent methyltransferases"/>
    <property type="match status" value="1"/>
</dbReference>
<dbReference type="RefSeq" id="WP_408905919.1">
    <property type="nucleotide sequence ID" value="NZ_JAROCE010000005.1"/>
</dbReference>
<dbReference type="PRINTS" id="PR00105">
    <property type="entry name" value="C5METTRFRASE"/>
</dbReference>
<name>A0ABW9GIM5_9MICO</name>
<comment type="similarity">
    <text evidence="6 7">Belongs to the class I-like SAM-binding methyltransferase superfamily. C5-methyltransferase family.</text>
</comment>
<feature type="active site" evidence="6">
    <location>
        <position position="83"/>
    </location>
</feature>
<dbReference type="InterPro" id="IPR050390">
    <property type="entry name" value="C5-Methyltransferase"/>
</dbReference>